<feature type="compositionally biased region" description="Acidic residues" evidence="1">
    <location>
        <begin position="513"/>
        <end position="524"/>
    </location>
</feature>
<reference evidence="2 3" key="1">
    <citation type="submission" date="2015-09" db="EMBL/GenBank/DDBJ databases">
        <title>Draft genome of a European isolate of the apple canker pathogen Neonectria ditissima.</title>
        <authorList>
            <person name="Gomez-Cortecero A."/>
            <person name="Harrison R.J."/>
            <person name="Armitage A.D."/>
        </authorList>
    </citation>
    <scope>NUCLEOTIDE SEQUENCE [LARGE SCALE GENOMIC DNA]</scope>
    <source>
        <strain evidence="2 3">R09/05</strain>
    </source>
</reference>
<evidence type="ECO:0000313" key="3">
    <source>
        <dbReference type="Proteomes" id="UP000050424"/>
    </source>
</evidence>
<evidence type="ECO:0000313" key="2">
    <source>
        <dbReference type="EMBL" id="KPM46297.1"/>
    </source>
</evidence>
<accession>A0A0P7BYK7</accession>
<feature type="region of interest" description="Disordered" evidence="1">
    <location>
        <begin position="500"/>
        <end position="539"/>
    </location>
</feature>
<protein>
    <submittedName>
        <fullName evidence="2">Uncharacterized protein</fullName>
    </submittedName>
</protein>
<feature type="region of interest" description="Disordered" evidence="1">
    <location>
        <begin position="642"/>
        <end position="749"/>
    </location>
</feature>
<feature type="compositionally biased region" description="Acidic residues" evidence="1">
    <location>
        <begin position="642"/>
        <end position="651"/>
    </location>
</feature>
<dbReference type="EMBL" id="LKCW01000002">
    <property type="protein sequence ID" value="KPM46297.1"/>
    <property type="molecule type" value="Genomic_DNA"/>
</dbReference>
<evidence type="ECO:0000256" key="1">
    <source>
        <dbReference type="SAM" id="MobiDB-lite"/>
    </source>
</evidence>
<dbReference type="OrthoDB" id="5339076at2759"/>
<organism evidence="2 3">
    <name type="scientific">Neonectria ditissima</name>
    <dbReference type="NCBI Taxonomy" id="78410"/>
    <lineage>
        <taxon>Eukaryota</taxon>
        <taxon>Fungi</taxon>
        <taxon>Dikarya</taxon>
        <taxon>Ascomycota</taxon>
        <taxon>Pezizomycotina</taxon>
        <taxon>Sordariomycetes</taxon>
        <taxon>Hypocreomycetidae</taxon>
        <taxon>Hypocreales</taxon>
        <taxon>Nectriaceae</taxon>
        <taxon>Neonectria</taxon>
    </lineage>
</organism>
<sequence length="749" mass="82051">MAEIEMEVDMAKPLNQDAHLDDDFIDFDTDMLDQPELTSLPSADPGKLTEVTSNHPEDDVYEAANIENLEQNEVDAALLEESDLDVAKASTNDMDAQGTDASYTADPVSFGTKDSAVSLAEQSEHDGANVEIAAVDENVYNTFNEPHESDHEIDYELGEQAEENEPHGELELNVEETLAVPSFDVTVENTVDDGVLQPTEDAVSERPEDGHSDHGGYEDHSEQVDEDEITYDDDDDEVREPELAPVQDDEDATKDELDDEAQTNDEGVNGEDEQSENQAARDEGFGDEYGAIVVQSEVMDEIAKVSSVHFHEQPENQTIQDGEVEDVEYGAFGVDSEQQEPSVSGHDSVAASETDFPAITVQYKGDEFPFFSNASDGFFTETSILDETVEKLLSGFREELANEIAHEEELVFQVDELGLEFAESCLRDLSSVTLRQILEIFDLLVKNQDPDSSRTLYTYLFTRPCASKRLEFLIESATAGKGLDEVIHLFESPVQATASVLETNTADGRDERLDEFESPTDEADEIRKEDIEDDISYAEDGVDLKASILDNDEDADEDEQNINGVEQNANEGDQGAAEGDYTEGQTIEPTPGDMLGTDDQTSHVAATEEPVESNAHDESESNPLINLDLDDGTKEYEEVDLEVGSDADEPNPIDLDLGNVGTANSSTTTTLKDDGDGGSTILDADTDATAAVLPDKVEEAGDDDVGEIDWRDEPEVVELPSTPSAFGKRARGDDEVDAEDEQDVKRRRP</sequence>
<name>A0A0P7BYK7_9HYPO</name>
<dbReference type="Proteomes" id="UP000050424">
    <property type="component" value="Unassembled WGS sequence"/>
</dbReference>
<feature type="region of interest" description="Disordered" evidence="1">
    <location>
        <begin position="566"/>
        <end position="630"/>
    </location>
</feature>
<comment type="caution">
    <text evidence="2">The sequence shown here is derived from an EMBL/GenBank/DDBJ whole genome shotgun (WGS) entry which is preliminary data.</text>
</comment>
<dbReference type="InterPro" id="IPR018822">
    <property type="entry name" value="UPF0646"/>
</dbReference>
<keyword evidence="3" id="KW-1185">Reference proteome</keyword>
<dbReference type="Pfam" id="PF10336">
    <property type="entry name" value="DUF2420"/>
    <property type="match status" value="1"/>
</dbReference>
<feature type="compositionally biased region" description="Acidic residues" evidence="1">
    <location>
        <begin position="224"/>
        <end position="239"/>
    </location>
</feature>
<feature type="region of interest" description="Disordered" evidence="1">
    <location>
        <begin position="188"/>
        <end position="284"/>
    </location>
</feature>
<gene>
    <name evidence="2" type="ORF">AK830_g351</name>
</gene>
<proteinExistence type="predicted"/>
<feature type="region of interest" description="Disordered" evidence="1">
    <location>
        <begin position="32"/>
        <end position="57"/>
    </location>
</feature>
<feature type="compositionally biased region" description="Basic and acidic residues" evidence="1">
    <location>
        <begin position="203"/>
        <end position="223"/>
    </location>
</feature>
<feature type="compositionally biased region" description="Acidic residues" evidence="1">
    <location>
        <begin position="247"/>
        <end position="275"/>
    </location>
</feature>
<dbReference type="STRING" id="78410.A0A0P7BYK7"/>
<dbReference type="AlphaFoldDB" id="A0A0P7BYK7"/>